<gene>
    <name evidence="1" type="ordered locus">Os01g0588300</name>
    <name evidence="1" type="ORF">OSNPB_010588300</name>
</gene>
<proteinExistence type="predicted"/>
<keyword evidence="2" id="KW-1185">Reference proteome</keyword>
<dbReference type="InParanoid" id="A0A0N7KD86"/>
<dbReference type="AlphaFoldDB" id="A0A0N7KD86"/>
<evidence type="ECO:0000313" key="2">
    <source>
        <dbReference type="Proteomes" id="UP000059680"/>
    </source>
</evidence>
<dbReference type="EMBL" id="AP014957">
    <property type="protein sequence ID" value="BAS72921.1"/>
    <property type="molecule type" value="Genomic_DNA"/>
</dbReference>
<reference evidence="1 2" key="2">
    <citation type="journal article" date="2013" name="Plant Cell Physiol.">
        <title>Rice Annotation Project Database (RAP-DB): an integrative and interactive database for rice genomics.</title>
        <authorList>
            <person name="Sakai H."/>
            <person name="Lee S.S."/>
            <person name="Tanaka T."/>
            <person name="Numa H."/>
            <person name="Kim J."/>
            <person name="Kawahara Y."/>
            <person name="Wakimoto H."/>
            <person name="Yang C.C."/>
            <person name="Iwamoto M."/>
            <person name="Abe T."/>
            <person name="Yamada Y."/>
            <person name="Muto A."/>
            <person name="Inokuchi H."/>
            <person name="Ikemura T."/>
            <person name="Matsumoto T."/>
            <person name="Sasaki T."/>
            <person name="Itoh T."/>
        </authorList>
    </citation>
    <scope>NUCLEOTIDE SEQUENCE [LARGE SCALE GENOMIC DNA]</scope>
    <source>
        <strain evidence="2">cv. Nipponbare</strain>
    </source>
</reference>
<name>A0A0N7KD86_ORYSJ</name>
<protein>
    <submittedName>
        <fullName evidence="1">Os01g0588300 protein</fullName>
    </submittedName>
</protein>
<sequence>MLTSDSEFALTSTVNFLFLSWVWSSPKTDSFFLVPAADTHDALGGAGGEGELVVRPVVPGAPYLWSSCRCRCRALAPWMPTASTA</sequence>
<evidence type="ECO:0000313" key="1">
    <source>
        <dbReference type="EMBL" id="BAS72921.1"/>
    </source>
</evidence>
<reference evidence="2" key="1">
    <citation type="journal article" date="2005" name="Nature">
        <title>The map-based sequence of the rice genome.</title>
        <authorList>
            <consortium name="International rice genome sequencing project (IRGSP)"/>
            <person name="Matsumoto T."/>
            <person name="Wu J."/>
            <person name="Kanamori H."/>
            <person name="Katayose Y."/>
            <person name="Fujisawa M."/>
            <person name="Namiki N."/>
            <person name="Mizuno H."/>
            <person name="Yamamoto K."/>
            <person name="Antonio B.A."/>
            <person name="Baba T."/>
            <person name="Sakata K."/>
            <person name="Nagamura Y."/>
            <person name="Aoki H."/>
            <person name="Arikawa K."/>
            <person name="Arita K."/>
            <person name="Bito T."/>
            <person name="Chiden Y."/>
            <person name="Fujitsuka N."/>
            <person name="Fukunaka R."/>
            <person name="Hamada M."/>
            <person name="Harada C."/>
            <person name="Hayashi A."/>
            <person name="Hijishita S."/>
            <person name="Honda M."/>
            <person name="Hosokawa S."/>
            <person name="Ichikawa Y."/>
            <person name="Idonuma A."/>
            <person name="Iijima M."/>
            <person name="Ikeda M."/>
            <person name="Ikeno M."/>
            <person name="Ito K."/>
            <person name="Ito S."/>
            <person name="Ito T."/>
            <person name="Ito Y."/>
            <person name="Ito Y."/>
            <person name="Iwabuchi A."/>
            <person name="Kamiya K."/>
            <person name="Karasawa W."/>
            <person name="Kurita K."/>
            <person name="Katagiri S."/>
            <person name="Kikuta A."/>
            <person name="Kobayashi H."/>
            <person name="Kobayashi N."/>
            <person name="Machita K."/>
            <person name="Maehara T."/>
            <person name="Masukawa M."/>
            <person name="Mizubayashi T."/>
            <person name="Mukai Y."/>
            <person name="Nagasaki H."/>
            <person name="Nagata Y."/>
            <person name="Naito S."/>
            <person name="Nakashima M."/>
            <person name="Nakama Y."/>
            <person name="Nakamichi Y."/>
            <person name="Nakamura M."/>
            <person name="Meguro A."/>
            <person name="Negishi M."/>
            <person name="Ohta I."/>
            <person name="Ohta T."/>
            <person name="Okamoto M."/>
            <person name="Ono N."/>
            <person name="Saji S."/>
            <person name="Sakaguchi M."/>
            <person name="Sakai K."/>
            <person name="Shibata M."/>
            <person name="Shimokawa T."/>
            <person name="Song J."/>
            <person name="Takazaki Y."/>
            <person name="Terasawa K."/>
            <person name="Tsugane M."/>
            <person name="Tsuji K."/>
            <person name="Ueda S."/>
            <person name="Waki K."/>
            <person name="Yamagata H."/>
            <person name="Yamamoto M."/>
            <person name="Yamamoto S."/>
            <person name="Yamane H."/>
            <person name="Yoshiki S."/>
            <person name="Yoshihara R."/>
            <person name="Yukawa K."/>
            <person name="Zhong H."/>
            <person name="Yano M."/>
            <person name="Yuan Q."/>
            <person name="Ouyang S."/>
            <person name="Liu J."/>
            <person name="Jones K.M."/>
            <person name="Gansberger K."/>
            <person name="Moffat K."/>
            <person name="Hill J."/>
            <person name="Bera J."/>
            <person name="Fadrosh D."/>
            <person name="Jin S."/>
            <person name="Johri S."/>
            <person name="Kim M."/>
            <person name="Overton L."/>
            <person name="Reardon M."/>
            <person name="Tsitrin T."/>
            <person name="Vuong H."/>
            <person name="Weaver B."/>
            <person name="Ciecko A."/>
            <person name="Tallon L."/>
            <person name="Jackson J."/>
            <person name="Pai G."/>
            <person name="Aken S.V."/>
            <person name="Utterback T."/>
            <person name="Reidmuller S."/>
            <person name="Feldblyum T."/>
            <person name="Hsiao J."/>
            <person name="Zismann V."/>
            <person name="Iobst S."/>
            <person name="de Vazeille A.R."/>
            <person name="Buell C.R."/>
            <person name="Ying K."/>
            <person name="Li Y."/>
            <person name="Lu T."/>
            <person name="Huang Y."/>
            <person name="Zhao Q."/>
            <person name="Feng Q."/>
            <person name="Zhang L."/>
            <person name="Zhu J."/>
            <person name="Weng Q."/>
            <person name="Mu J."/>
            <person name="Lu Y."/>
            <person name="Fan D."/>
            <person name="Liu Y."/>
            <person name="Guan J."/>
            <person name="Zhang Y."/>
            <person name="Yu S."/>
            <person name="Liu X."/>
            <person name="Zhang Y."/>
            <person name="Hong G."/>
            <person name="Han B."/>
            <person name="Choisne N."/>
            <person name="Demange N."/>
            <person name="Orjeda G."/>
            <person name="Samain S."/>
            <person name="Cattolico L."/>
            <person name="Pelletier E."/>
            <person name="Couloux A."/>
            <person name="Segurens B."/>
            <person name="Wincker P."/>
            <person name="D'Hont A."/>
            <person name="Scarpelli C."/>
            <person name="Weissenbach J."/>
            <person name="Salanoubat M."/>
            <person name="Quetier F."/>
            <person name="Yu Y."/>
            <person name="Kim H.R."/>
            <person name="Rambo T."/>
            <person name="Currie J."/>
            <person name="Collura K."/>
            <person name="Luo M."/>
            <person name="Yang T."/>
            <person name="Ammiraju J.S.S."/>
            <person name="Engler F."/>
            <person name="Soderlund C."/>
            <person name="Wing R.A."/>
            <person name="Palmer L.E."/>
            <person name="de la Bastide M."/>
            <person name="Spiegel L."/>
            <person name="Nascimento L."/>
            <person name="Zutavern T."/>
            <person name="O'Shaughnessy A."/>
            <person name="Dike S."/>
            <person name="Dedhia N."/>
            <person name="Preston R."/>
            <person name="Balija V."/>
            <person name="McCombie W.R."/>
            <person name="Chow T."/>
            <person name="Chen H."/>
            <person name="Chung M."/>
            <person name="Chen C."/>
            <person name="Shaw J."/>
            <person name="Wu H."/>
            <person name="Hsiao K."/>
            <person name="Chao Y."/>
            <person name="Chu M."/>
            <person name="Cheng C."/>
            <person name="Hour A."/>
            <person name="Lee P."/>
            <person name="Lin S."/>
            <person name="Lin Y."/>
            <person name="Liou J."/>
            <person name="Liu S."/>
            <person name="Hsing Y."/>
            <person name="Raghuvanshi S."/>
            <person name="Mohanty A."/>
            <person name="Bharti A.K."/>
            <person name="Gaur A."/>
            <person name="Gupta V."/>
            <person name="Kumar D."/>
            <person name="Ravi V."/>
            <person name="Vij S."/>
            <person name="Kapur A."/>
            <person name="Khurana P."/>
            <person name="Khurana P."/>
            <person name="Khurana J.P."/>
            <person name="Tyagi A.K."/>
            <person name="Gaikwad K."/>
            <person name="Singh A."/>
            <person name="Dalal V."/>
            <person name="Srivastava S."/>
            <person name="Dixit A."/>
            <person name="Pal A.K."/>
            <person name="Ghazi I.A."/>
            <person name="Yadav M."/>
            <person name="Pandit A."/>
            <person name="Bhargava A."/>
            <person name="Sureshbabu K."/>
            <person name="Batra K."/>
            <person name="Sharma T.R."/>
            <person name="Mohapatra T."/>
            <person name="Singh N.K."/>
            <person name="Messing J."/>
            <person name="Nelson A.B."/>
            <person name="Fuks G."/>
            <person name="Kavchok S."/>
            <person name="Keizer G."/>
            <person name="Linton E."/>
            <person name="Llaca V."/>
            <person name="Song R."/>
            <person name="Tanyolac B."/>
            <person name="Young S."/>
            <person name="Ho-Il K."/>
            <person name="Hahn J.H."/>
            <person name="Sangsakoo G."/>
            <person name="Vanavichit A."/>
            <person name="de Mattos Luiz.A.T."/>
            <person name="Zimmer P.D."/>
            <person name="Malone G."/>
            <person name="Dellagostin O."/>
            <person name="de Oliveira A.C."/>
            <person name="Bevan M."/>
            <person name="Bancroft I."/>
            <person name="Minx P."/>
            <person name="Cordum H."/>
            <person name="Wilson R."/>
            <person name="Cheng Z."/>
            <person name="Jin W."/>
            <person name="Jiang J."/>
            <person name="Leong S.A."/>
            <person name="Iwama H."/>
            <person name="Gojobori T."/>
            <person name="Itoh T."/>
            <person name="Niimura Y."/>
            <person name="Fujii Y."/>
            <person name="Habara T."/>
            <person name="Sakai H."/>
            <person name="Sato Y."/>
            <person name="Wilson G."/>
            <person name="Kumar K."/>
            <person name="McCouch S."/>
            <person name="Juretic N."/>
            <person name="Hoen D."/>
            <person name="Wright S."/>
            <person name="Bruskiewich R."/>
            <person name="Bureau T."/>
            <person name="Miyao A."/>
            <person name="Hirochika H."/>
            <person name="Nishikawa T."/>
            <person name="Kadowaki K."/>
            <person name="Sugiura M."/>
            <person name="Burr B."/>
            <person name="Sasaki T."/>
        </authorList>
    </citation>
    <scope>NUCLEOTIDE SEQUENCE [LARGE SCALE GENOMIC DNA]</scope>
    <source>
        <strain evidence="2">cv. Nipponbare</strain>
    </source>
</reference>
<dbReference type="Proteomes" id="UP000059680">
    <property type="component" value="Chromosome 1"/>
</dbReference>
<organism evidence="1 2">
    <name type="scientific">Oryza sativa subsp. japonica</name>
    <name type="common">Rice</name>
    <dbReference type="NCBI Taxonomy" id="39947"/>
    <lineage>
        <taxon>Eukaryota</taxon>
        <taxon>Viridiplantae</taxon>
        <taxon>Streptophyta</taxon>
        <taxon>Embryophyta</taxon>
        <taxon>Tracheophyta</taxon>
        <taxon>Spermatophyta</taxon>
        <taxon>Magnoliopsida</taxon>
        <taxon>Liliopsida</taxon>
        <taxon>Poales</taxon>
        <taxon>Poaceae</taxon>
        <taxon>BOP clade</taxon>
        <taxon>Oryzoideae</taxon>
        <taxon>Oryzeae</taxon>
        <taxon>Oryzinae</taxon>
        <taxon>Oryza</taxon>
        <taxon>Oryza sativa</taxon>
    </lineage>
</organism>
<dbReference type="PaxDb" id="39947-A0A0N7KD86"/>
<accession>A0A0N7KD86</accession>
<feature type="non-terminal residue" evidence="1">
    <location>
        <position position="85"/>
    </location>
</feature>
<dbReference type="Gramene" id="Os01t0588300-00">
    <property type="protein sequence ID" value="Os01t0588300-00"/>
    <property type="gene ID" value="Os01g0588300"/>
</dbReference>
<reference evidence="1 2" key="3">
    <citation type="journal article" date="2013" name="Rice">
        <title>Improvement of the Oryza sativa Nipponbare reference genome using next generation sequence and optical map data.</title>
        <authorList>
            <person name="Kawahara Y."/>
            <person name="de la Bastide M."/>
            <person name="Hamilton J.P."/>
            <person name="Kanamori H."/>
            <person name="McCombie W.R."/>
            <person name="Ouyang S."/>
            <person name="Schwartz D.C."/>
            <person name="Tanaka T."/>
            <person name="Wu J."/>
            <person name="Zhou S."/>
            <person name="Childs K.L."/>
            <person name="Davidson R.M."/>
            <person name="Lin H."/>
            <person name="Quesada-Ocampo L."/>
            <person name="Vaillancourt B."/>
            <person name="Sakai H."/>
            <person name="Lee S.S."/>
            <person name="Kim J."/>
            <person name="Numa H."/>
            <person name="Itoh T."/>
            <person name="Buell C.R."/>
            <person name="Matsumoto T."/>
        </authorList>
    </citation>
    <scope>NUCLEOTIDE SEQUENCE [LARGE SCALE GENOMIC DNA]</scope>
    <source>
        <strain evidence="2">cv. Nipponbare</strain>
    </source>
</reference>